<reference evidence="14" key="6">
    <citation type="journal article" date="2022" name="ACS Med. Chem. Lett.">
        <title>Development of Potent and Selective Janus Kinase 2/3 Directing PG-PROTACs.</title>
        <authorList>
            <person name="Alcock L.J."/>
            <person name="Chang Y."/>
            <person name="Jarusiewicz J.A."/>
            <person name="Actis M."/>
            <person name="Nithianantham S."/>
            <person name="Mayasundari A."/>
            <person name="Min J."/>
            <person name="Maxwell D."/>
            <person name="Hunt J."/>
            <person name="Smart B."/>
            <person name="Yang J.J."/>
            <person name="Nishiguchi G."/>
            <person name="Fischer M."/>
            <person name="Mullighan C.G."/>
            <person name="Rankovic Z."/>
        </authorList>
    </citation>
    <scope>X-RAY CRYSTALLOGRAPHY (1.90 ANGSTROMS) IN COMPLEX WITH ZN(2+)</scope>
</reference>
<dbReference type="PDBsum" id="4V2Y"/>
<dbReference type="PDB" id="8RDR">
    <property type="method" value="X-ray"/>
    <property type="resolution" value="1.58 A"/>
    <property type="chains" value="A/B/C=1-124"/>
</dbReference>
<reference evidence="2" key="1">
    <citation type="journal article" date="2007" name="J. Bacteriol.">
        <title>Comparative genome analysis of four magnetotactic bacteria reveals a complex set of group-specific genes implicated in magnetosome biomineralization and function.</title>
        <authorList>
            <person name="Richter M."/>
            <person name="Kube M."/>
            <person name="Bazylinski D.A."/>
            <person name="Lombardot T."/>
            <person name="Gloeckner F.O."/>
            <person name="Reinhardt R."/>
            <person name="Schueler D."/>
        </authorList>
    </citation>
    <scope>NUCLEOTIDE SEQUENCE</scope>
    <source>
        <strain evidence="2">MSR-1</strain>
    </source>
</reference>
<organism evidence="2">
    <name type="scientific">Magnetospirillum gryphiswaldense</name>
    <dbReference type="NCBI Taxonomy" id="55518"/>
    <lineage>
        <taxon>Bacteria</taxon>
        <taxon>Pseudomonadati</taxon>
        <taxon>Pseudomonadota</taxon>
        <taxon>Alphaproteobacteria</taxon>
        <taxon>Rhodospirillales</taxon>
        <taxon>Rhodospirillaceae</taxon>
        <taxon>Magnetospirillum</taxon>
    </lineage>
</organism>
<dbReference type="PDB" id="8OU7">
    <property type="method" value="X-ray"/>
    <property type="resolution" value="1.70 A"/>
    <property type="chains" value="A/B/C=1-124"/>
</dbReference>
<dbReference type="RefSeq" id="WP_106001676.1">
    <property type="nucleotide sequence ID" value="NZ_CP027527.1"/>
</dbReference>
<dbReference type="PDBsum" id="6R19"/>
<feature type="binding site" evidence="3 4">
    <location>
        <position position="27"/>
    </location>
    <ligand>
        <name>Zn(2+)</name>
        <dbReference type="ChEBI" id="CHEBI:29105"/>
    </ligand>
</feature>
<reference evidence="20 21" key="12">
    <citation type="journal article" date="2023" name="J. Med. Chem.">
        <title>Leveraging Ligand Affinity and Properties: Discovery of Novel Benzamide-Type Cereblon Binders for the Design of PROTACs.</title>
        <authorList>
            <person name="Steinebach C."/>
            <person name="Bricelj A."/>
            <person name="Murgai A."/>
            <person name="Sosic I."/>
            <person name="Bischof L."/>
            <person name="Ng Y.L.D."/>
            <person name="Heim C."/>
            <person name="Maiwald S."/>
            <person name="Proj M."/>
            <person name="Voget R."/>
            <person name="Feller F."/>
            <person name="Kosmrlj J."/>
            <person name="Sapozhnikova V."/>
            <person name="Schmidt A."/>
            <person name="Zuleeg M.R."/>
            <person name="Lemnitzer P."/>
            <person name="Mertins P."/>
            <person name="Hansen F.K."/>
            <person name="Gutschow M."/>
            <person name="Kronke J."/>
            <person name="Hartmann M.D."/>
        </authorList>
    </citation>
    <scope>X-RAY CRYSTALLOGRAPHY (1.47 ANGSTROMS) IN COMPLEX WITH ZN(2+)</scope>
</reference>
<reference evidence="11" key="9">
    <citation type="journal article" date="2022" name="J. Enzym. Inhib. Med. Chem.">
        <title>Replacing the phthalimide core in thalidomide with benzotriazole.</title>
        <authorList>
            <person name="Krasavin M."/>
            <person name="Bubyrev A."/>
            <person name="Kazantsev A."/>
            <person name="Heim C."/>
            <person name="Maiwald S."/>
            <person name="Zhukovsky D."/>
            <person name="Dar'in D."/>
            <person name="Hartmann M.D."/>
            <person name="Bunev A."/>
        </authorList>
    </citation>
    <scope>X-RAY CRYSTALLOGRAPHY (1.99 ANGSTROMS) IN COMPLEX WITH ZN(2+)</scope>
</reference>
<evidence type="ECO:0007829" key="10">
    <source>
        <dbReference type="PDB" id="6R0S"/>
    </source>
</evidence>
<dbReference type="PDB" id="5AMH">
    <property type="method" value="X-ray"/>
    <property type="resolution" value="1.20 A"/>
    <property type="chains" value="A=1-124"/>
</dbReference>
<evidence type="ECO:0007829" key="9">
    <source>
        <dbReference type="PDB" id="6R0Q"/>
    </source>
</evidence>
<dbReference type="PDBsum" id="5AMH"/>
<reference evidence="19" key="10">
    <citation type="journal article" date="2023" name="Biochem. Biophys. Res. Commun.">
        <title>Cereblon neo-substrate binding mimics the recognition of the cyclic imide degron.</title>
        <authorList>
            <person name="Heim C."/>
            <person name="Spring A.K."/>
            <person name="Kirchgassner S."/>
            <person name="Schwarzer D."/>
            <person name="Hartmann M.D."/>
        </authorList>
    </citation>
    <scope>X-RAY CRYSTALLOGRAPHY (1.71 ANGSTROMS) IN COMPLEX WITH ZN(2+)</scope>
</reference>
<dbReference type="PDB" id="8BC6">
    <property type="method" value="X-ray"/>
    <property type="resolution" value="1.72 A"/>
    <property type="chains" value="A/B/C=1-124"/>
</dbReference>
<dbReference type="PDB" id="7SHH">
    <property type="method" value="X-ray"/>
    <property type="resolution" value="1.90 A"/>
    <property type="chains" value="A/B/C=1-124"/>
</dbReference>
<dbReference type="PDB" id="8AOP">
    <property type="method" value="X-ray"/>
    <property type="resolution" value="1.94 A"/>
    <property type="chains" value="A/B/C=1-124"/>
</dbReference>
<feature type="binding site" evidence="3 4">
    <location>
        <position position="24"/>
    </location>
    <ligand>
        <name>Zn(2+)</name>
        <dbReference type="ChEBI" id="CHEBI:29105"/>
    </ligand>
</feature>
<dbReference type="PDBsum" id="5OH2"/>
<dbReference type="PDB" id="6R11">
    <property type="method" value="X-ray"/>
    <property type="resolution" value="1.75 A"/>
    <property type="chains" value="A/B/C=1-124"/>
</dbReference>
<dbReference type="PDBsum" id="6R1X"/>
<dbReference type="PDB" id="6R1C">
    <property type="method" value="X-ray"/>
    <property type="resolution" value="1.50 A"/>
    <property type="chains" value="A/B/C=1-124"/>
</dbReference>
<dbReference type="PDBsum" id="6R1C"/>
<dbReference type="PDB" id="8RDS">
    <property type="method" value="X-ray"/>
    <property type="resolution" value="2.00 A"/>
    <property type="chains" value="A/B/C=1-124"/>
</dbReference>
<dbReference type="PDBsum" id="5OH3"/>
<reference evidence="3 4" key="2">
    <citation type="journal article" date="2014" name="J. Struct. Biol.">
        <title>Thalidomide mimics uridine binding to an aromatic cage in cereblon.</title>
        <authorList>
            <person name="Hartmann M.D."/>
            <person name="Boichenko I."/>
            <person name="Coles M."/>
            <person name="Zanini F."/>
            <person name="Lupas A.N."/>
            <person name="Hernandez Alvarez B."/>
        </authorList>
    </citation>
    <scope>X-RAY CRYSTALLOGRAPHY (1.40 ANGSTROMS) IN COMPLEX WITH ZN(2+)</scope>
</reference>
<name>A4TVL0_9PROT</name>
<evidence type="ECO:0000313" key="2">
    <source>
        <dbReference type="EMBL" id="CAM74667.1"/>
    </source>
</evidence>
<evidence type="ECO:0007829" key="11">
    <source>
        <dbReference type="PDB" id="7PJK"/>
    </source>
</evidence>
<dbReference type="PDBsum" id="5OHB"/>
<reference evidence="12 13" key="7">
    <citation type="journal article" date="2022" name="Acta Crystallogr. D Struct. Biol.">
        <title>High-resolution structures of the bound effectors avadomide (CC-122) and iberdomide (CC-220) highlight advantages and limitations of the MsCI4 soaking system.</title>
        <authorList>
            <person name="Heim C."/>
            <person name="Hartmann M.D."/>
        </authorList>
    </citation>
    <scope>X-RAY CRYSTALLOGRAPHY (1.52 ANGSTROMS) IN COMPLEX WITH ZN(2+)</scope>
</reference>
<dbReference type="FunFam" id="2.170.150.20:FF:000007">
    <property type="entry name" value="Protein cereblon"/>
    <property type="match status" value="1"/>
</dbReference>
<dbReference type="PDB" id="6R0U">
    <property type="method" value="X-ray"/>
    <property type="resolution" value="1.70 A"/>
    <property type="chains" value="A/B/C=1-124"/>
</dbReference>
<dbReference type="PDBsum" id="5OH7"/>
<dbReference type="PDB" id="8OU3">
    <property type="method" value="X-ray"/>
    <property type="resolution" value="1.47 A"/>
    <property type="chains" value="A/B/C=1-124"/>
</dbReference>
<gene>
    <name evidence="2" type="ORF">MGR_0879</name>
</gene>
<dbReference type="DrugCentral" id="A4TVL0"/>
<dbReference type="PDB" id="6R13">
    <property type="method" value="X-ray"/>
    <property type="resolution" value="1.65 A"/>
    <property type="chains" value="A/B/C=1-124"/>
</dbReference>
<dbReference type="PDB" id="6R1A">
    <property type="method" value="X-ray"/>
    <property type="resolution" value="1.54 A"/>
    <property type="chains" value="A/B/C=1-124"/>
</dbReference>
<dbReference type="PDBsum" id="5OH9"/>
<dbReference type="PDBsum" id="6R13"/>
<dbReference type="PDBsum" id="4V30"/>
<dbReference type="PDBsum" id="5OH4"/>
<dbReference type="PDB" id="8OUA">
    <property type="method" value="X-ray"/>
    <property type="resolution" value="1.85 A"/>
    <property type="chains" value="A/B=19-123, C=18-123"/>
</dbReference>
<dbReference type="PDB" id="8OU5">
    <property type="method" value="X-ray"/>
    <property type="resolution" value="2.30 A"/>
    <property type="chains" value="A/B/C=1-124"/>
</dbReference>
<dbReference type="PDBsum" id="6R1A"/>
<evidence type="ECO:0007829" key="19">
    <source>
        <dbReference type="PDB" id="8C3H"/>
    </source>
</evidence>
<evidence type="ECO:0007829" key="14">
    <source>
        <dbReference type="PDB" id="7SHH"/>
    </source>
</evidence>
<dbReference type="CDD" id="cd15777">
    <property type="entry name" value="CRBN_C_like"/>
    <property type="match status" value="1"/>
</dbReference>
<evidence type="ECO:0007829" key="21">
    <source>
        <dbReference type="PDB" id="8OU4"/>
    </source>
</evidence>
<reference evidence="9 10" key="5">
    <citation type="journal article" date="2019" name="J. Med. Chem.">
        <title>De-Novo Design of Cereblon (CRBN) Effectors Guided by Natural Hydrolysis Products of Thalidomide Derivatives.</title>
        <authorList>
            <person name="Heim C."/>
            <person name="Pliatsika D."/>
            <person name="Mousavizadeh F."/>
            <person name="Bar K."/>
            <person name="Hernandez Alvarez B."/>
            <person name="Giannis A."/>
            <person name="Hartmann M.D."/>
        </authorList>
    </citation>
    <scope>X-RAY CRYSTALLOGRAPHY (1.10 ANGSTROMS) IN COMPLEX WITH ZN(2+)</scope>
</reference>
<dbReference type="PDB" id="5OHB">
    <property type="method" value="X-ray"/>
    <property type="resolution" value="1.70 A"/>
    <property type="chains" value="A/B/C=1-124"/>
</dbReference>
<evidence type="ECO:0007829" key="22">
    <source>
        <dbReference type="PDB" id="8RDP"/>
    </source>
</evidence>
<dbReference type="PDB" id="6R0S">
    <property type="method" value="X-ray"/>
    <property type="resolution" value="1.55 A"/>
    <property type="chains" value="A/B/C=1-124"/>
</dbReference>
<dbReference type="SMR" id="A4TVL0"/>
<feature type="domain" description="CULT" evidence="1">
    <location>
        <begin position="19"/>
        <end position="122"/>
    </location>
</feature>
<dbReference type="EMBL" id="CU459003">
    <property type="protein sequence ID" value="CAM74667.1"/>
    <property type="molecule type" value="Genomic_DNA"/>
</dbReference>
<dbReference type="PDBsum" id="5AMK"/>
<dbReference type="PDBsum" id="6R11"/>
<reference evidence="17 18" key="8">
    <citation type="journal article" date="2022" name="Biochem. Biophys. Res. Commun.">
        <title>Identification and structural basis of C-terminal cyclic imides as natural degrons for cereblon.</title>
        <authorList>
            <person name="Heim C."/>
            <person name="Spring A.K."/>
            <person name="Kirchgassner S."/>
            <person name="Schwarzer D."/>
            <person name="Hartmann M.D."/>
        </authorList>
    </citation>
    <scope>X-RAY CRYSTALLOGRAPHY (1.72 ANGSTROMS) IN COMPLEX WITH ZN(2+)</scope>
</reference>
<dbReference type="PDB" id="5OH8">
    <property type="method" value="X-ray"/>
    <property type="resolution" value="1.95 A"/>
    <property type="chains" value="A/B/C=1-124"/>
</dbReference>
<dbReference type="PDB" id="4V30">
    <property type="method" value="X-ray"/>
    <property type="resolution" value="1.85 A"/>
    <property type="chains" value="A/B/C=1-124"/>
</dbReference>
<dbReference type="PDB" id="6R1X">
    <property type="method" value="X-ray"/>
    <property type="resolution" value="1.80 A"/>
    <property type="chains" value="A/B/C=1-124"/>
</dbReference>
<dbReference type="PDBsum" id="6R12"/>
<evidence type="ECO:0007829" key="3">
    <source>
        <dbReference type="PDB" id="4V2Y"/>
    </source>
</evidence>
<dbReference type="PDBsum" id="6R0U"/>
<dbReference type="PDB" id="7PSO">
    <property type="method" value="X-ray"/>
    <property type="resolution" value="1.52 A"/>
    <property type="chains" value="A/B/C=1-124"/>
</dbReference>
<dbReference type="PROSITE" id="PS51788">
    <property type="entry name" value="CULT"/>
    <property type="match status" value="1"/>
</dbReference>
<dbReference type="PDB" id="5OHA">
    <property type="method" value="X-ray"/>
    <property type="resolution" value="1.55 A"/>
    <property type="chains" value="A/B/C=1-124"/>
</dbReference>
<dbReference type="PDB" id="5OH9">
    <property type="method" value="X-ray"/>
    <property type="resolution" value="1.65 A"/>
    <property type="chains" value="A/B/C=1-124"/>
</dbReference>
<dbReference type="PDBsum" id="5OHA"/>
<dbReference type="PDB" id="6R0Q">
    <property type="method" value="X-ray"/>
    <property type="resolution" value="1.50 A"/>
    <property type="chains" value="A/B/C/D=1-124"/>
</dbReference>
<reference evidence="5 6" key="3">
    <citation type="journal article" date="2015" name="PLoS ONE">
        <title>Structural dynamics of the cereblon ligand binding domain.</title>
        <authorList>
            <person name="Hartmann M.D."/>
            <person name="Boichenko I."/>
            <person name="Coles M."/>
            <person name="Lupas A.N."/>
            <person name="Hernandez Alvarez B."/>
        </authorList>
    </citation>
    <scope>X-RAY CRYSTALLOGRAPHY (1.20 ANGSTROMS) IN COMPLEX WITH CA(2+) AND ZN(2+)</scope>
</reference>
<evidence type="ECO:0007829" key="16">
    <source>
        <dbReference type="PDB" id="8AOQ"/>
    </source>
</evidence>
<dbReference type="PDB" id="8BC7">
    <property type="method" value="X-ray"/>
    <property type="resolution" value="1.72 A"/>
    <property type="chains" value="A/B/C=1-124"/>
</dbReference>
<dbReference type="PDB" id="6R0V">
    <property type="method" value="X-ray"/>
    <property type="resolution" value="1.60 A"/>
    <property type="chains" value="A/B/C=1-124"/>
</dbReference>
<feature type="binding site" evidence="3 4">
    <location>
        <position position="90"/>
    </location>
    <ligand>
        <name>Zn(2+)</name>
        <dbReference type="ChEBI" id="CHEBI:29105"/>
    </ligand>
</feature>
<keyword evidence="3 4" id="KW-0002">3D-structure</keyword>
<dbReference type="PDB" id="7PJK">
    <property type="method" value="X-ray"/>
    <property type="resolution" value="1.99 A"/>
    <property type="chains" value="A/B/C=1-124"/>
</dbReference>
<evidence type="ECO:0007829" key="13">
    <source>
        <dbReference type="PDB" id="7PSO"/>
    </source>
</evidence>
<dbReference type="PDBsum" id="5OH8"/>
<dbReference type="PDB" id="6R18">
    <property type="method" value="X-ray"/>
    <property type="resolution" value="1.35 A"/>
    <property type="chains" value="A/B/C=1-124"/>
</dbReference>
<dbReference type="PDB" id="5OH7">
    <property type="method" value="X-ray"/>
    <property type="resolution" value="1.85 A"/>
    <property type="chains" value="A/B/C=1-124"/>
</dbReference>
<dbReference type="PDB" id="6R1K">
    <property type="method" value="X-ray"/>
    <property type="resolution" value="1.94 A"/>
    <property type="chains" value="A/B/C=1-124"/>
</dbReference>
<reference evidence="15 16" key="11">
    <citation type="journal article" date="2023" name="Eur. J. Med. Chem.">
        <title>Synthesis of novel glutarimide ligands for the E3 ligase substrate receptor Cereblon (CRBN): Investigation of their binding mode and antiproliferative effects against myeloma cell lines.</title>
        <authorList>
            <person name="Krasavin M."/>
            <person name="Adamchik M."/>
            <person name="Bubyrev A."/>
            <person name="Heim C."/>
            <person name="Maiwald S."/>
            <person name="Zhukovsky D."/>
            <person name="Zhmurov P."/>
            <person name="Bunev A."/>
            <person name="Hartmann M.D."/>
        </authorList>
    </citation>
    <scope>X-RAY CRYSTALLOGRAPHY (1.94 ANGSTROMS) IN COMPLEX WITH ZN(2+)</scope>
</reference>
<dbReference type="PDBsum" id="6R1K"/>
<evidence type="ECO:0007829" key="7">
    <source>
        <dbReference type="PDB" id="5OH1"/>
    </source>
</evidence>
<dbReference type="PDBsum" id="4V32"/>
<dbReference type="GO" id="GO:0046872">
    <property type="term" value="F:metal ion binding"/>
    <property type="evidence" value="ECO:0007669"/>
    <property type="project" value="UniProtKB-KW"/>
</dbReference>
<accession>A4TVL0</accession>
<dbReference type="BindingDB" id="A4TVL0"/>
<evidence type="ECO:0007829" key="23">
    <source>
        <dbReference type="PDB" id="8RDQ"/>
    </source>
</evidence>
<dbReference type="PDB" id="8RDP">
    <property type="method" value="X-ray"/>
    <property type="resolution" value="1.76 A"/>
    <property type="chains" value="A/B/C=1-124"/>
</dbReference>
<protein>
    <submittedName>
        <fullName evidence="2">Cereblon isoform 4</fullName>
    </submittedName>
</protein>
<evidence type="ECO:0000259" key="1">
    <source>
        <dbReference type="PROSITE" id="PS51788"/>
    </source>
</evidence>
<dbReference type="PDB" id="4V2Y">
    <property type="method" value="X-ray"/>
    <property type="resolution" value="1.40 A"/>
    <property type="chains" value="A/B/C=1-124"/>
</dbReference>
<dbReference type="PDB" id="8OU9">
    <property type="method" value="X-ray"/>
    <property type="resolution" value="1.75 A"/>
    <property type="chains" value="A/B/C=18-123"/>
</dbReference>
<keyword evidence="3 4" id="KW-0862">Zinc</keyword>
<evidence type="ECO:0007829" key="20">
    <source>
        <dbReference type="PDB" id="8OU3"/>
    </source>
</evidence>
<evidence type="ECO:0007829" key="6">
    <source>
        <dbReference type="PDB" id="5AMI"/>
    </source>
</evidence>
<feature type="binding site" evidence="5">
    <location>
        <position position="43"/>
    </location>
    <ligand>
        <name>Ca(2+)</name>
        <dbReference type="ChEBI" id="CHEBI:29108"/>
    </ligand>
</feature>
<dbReference type="PDBsum" id="5OH1"/>
<dbReference type="InterPro" id="IPR034750">
    <property type="entry name" value="CULT"/>
</dbReference>
<evidence type="ECO:0007829" key="15">
    <source>
        <dbReference type="PDB" id="8AOP"/>
    </source>
</evidence>
<dbReference type="PDB" id="6R12">
    <property type="method" value="X-ray"/>
    <property type="resolution" value="1.74 A"/>
    <property type="chains" value="A/B/C=1-124"/>
</dbReference>
<dbReference type="PDBsum" id="4V2Z"/>
<dbReference type="PDB" id="8C3H">
    <property type="method" value="X-ray"/>
    <property type="resolution" value="1.71 A"/>
    <property type="chains" value="A/B/C=1-124"/>
</dbReference>
<dbReference type="PDB" id="8AOQ">
    <property type="method" value="X-ray"/>
    <property type="resolution" value="2.09 A"/>
    <property type="chains" value="A/B/C=1-124"/>
</dbReference>
<dbReference type="PDB" id="8RDQ">
    <property type="method" value="X-ray"/>
    <property type="resolution" value="2.03 A"/>
    <property type="chains" value="A/B/C=1-124"/>
</dbReference>
<dbReference type="PDBsum" id="6R0Q"/>
<dbReference type="PDB" id="5OH2">
    <property type="method" value="X-ray"/>
    <property type="resolution" value="1.90 A"/>
    <property type="chains" value="A/B/C=1-124"/>
</dbReference>
<evidence type="ECO:0007829" key="12">
    <source>
        <dbReference type="PDB" id="7PS9"/>
    </source>
</evidence>
<dbReference type="PDB" id="5OH1">
    <property type="method" value="X-ray"/>
    <property type="resolution" value="1.70 A"/>
    <property type="chains" value="A/B/C=1-124"/>
</dbReference>
<dbReference type="PDB" id="4V31">
    <property type="method" value="X-ray"/>
    <property type="resolution" value="1.80 A"/>
    <property type="chains" value="A/B/C=1-124"/>
</dbReference>
<evidence type="ECO:0007829" key="4">
    <source>
        <dbReference type="PDB" id="4V2Z"/>
    </source>
</evidence>
<evidence type="ECO:0007829" key="18">
    <source>
        <dbReference type="PDB" id="8BC7"/>
    </source>
</evidence>
<dbReference type="PDB" id="4V2Z">
    <property type="method" value="X-ray"/>
    <property type="resolution" value="1.45 A"/>
    <property type="chains" value="A/B/C=1-124"/>
</dbReference>
<evidence type="ECO:0007829" key="17">
    <source>
        <dbReference type="PDB" id="8BC6"/>
    </source>
</evidence>
<dbReference type="ChEMBL" id="CHEMBL3763007"/>
<dbReference type="PDBsum" id="6R1D"/>
<dbReference type="PDB" id="8RDT">
    <property type="method" value="X-ray"/>
    <property type="resolution" value="1.95 A"/>
    <property type="chains" value="A/B/C=1-124"/>
</dbReference>
<reference evidence="22 23" key="13">
    <citation type="journal article" date="2024" name="Eur. J. Med. Chem.">
        <title>Discovery and characterization of potent spiro-isoxazole-based cereblon ligands with a novel binding mode.</title>
        <authorList>
            <person name="Shevalev R."/>
            <person name="Bischof L."/>
            <person name="Sapegin A."/>
            <person name="Bunev A."/>
            <person name="Olga G."/>
            <person name="Kantin G."/>
            <person name="Kalinin S."/>
            <person name="Hartmann M.D."/>
        </authorList>
    </citation>
    <scope>X-RAY CRYSTALLOGRAPHY (1.58 ANGSTROMS) IN COMPLEX WITH ZN(2+)</scope>
</reference>
<dbReference type="PDB" id="8OU6">
    <property type="method" value="X-ray"/>
    <property type="resolution" value="1.84 A"/>
    <property type="chains" value="A/B/C=20-123"/>
</dbReference>
<evidence type="ECO:0007829" key="5">
    <source>
        <dbReference type="PDB" id="5AMH"/>
    </source>
</evidence>
<dbReference type="PDB" id="5AMI">
    <property type="method" value="X-ray"/>
    <property type="resolution" value="1.75 A"/>
    <property type="chains" value="A/B/C=1-124"/>
</dbReference>
<reference evidence="7 8" key="4">
    <citation type="journal article" date="2018" name="ACS Omega">
        <title>Chemical Ligand Space of Cereblon.</title>
        <authorList>
            <person name="Boichenko I."/>
            <person name="Bar K."/>
            <person name="Deiss S."/>
            <person name="Heim C."/>
            <person name="Albrecht R."/>
            <person name="Lupas A.N."/>
            <person name="Hernandez Alvarez B."/>
            <person name="Hartmann M.D."/>
        </authorList>
    </citation>
    <scope>X-RAY CRYSTALLOGRAPHY (1.55 ANGSTROMS) IN COMPLEX WITH ZN(2+)</scope>
</reference>
<dbReference type="PDB" id="4V32">
    <property type="method" value="X-ray"/>
    <property type="resolution" value="1.90 A"/>
    <property type="chains" value="A/B/C=1-124"/>
</dbReference>
<keyword evidence="3 4" id="KW-0479">Metal-binding</keyword>
<dbReference type="AlphaFoldDB" id="A4TVL0"/>
<dbReference type="PDBsum" id="5AMI"/>
<dbReference type="PDB" id="6R19">
    <property type="method" value="X-ray"/>
    <property type="resolution" value="1.45 A"/>
    <property type="chains" value="A/B/C=1-124"/>
</dbReference>
<feature type="binding site" evidence="3 4">
    <location>
        <position position="93"/>
    </location>
    <ligand>
        <name>Zn(2+)</name>
        <dbReference type="ChEBI" id="CHEBI:29105"/>
    </ligand>
</feature>
<dbReference type="PDB" id="8OU4">
    <property type="method" value="X-ray"/>
    <property type="resolution" value="2.25 A"/>
    <property type="chains" value="A/B/C=1-124"/>
</dbReference>
<feature type="binding site" evidence="5">
    <location>
        <position position="45"/>
    </location>
    <ligand>
        <name>Ca(2+)</name>
        <dbReference type="ChEBI" id="CHEBI:29108"/>
    </ligand>
</feature>
<dbReference type="PDB" id="5OH4">
    <property type="method" value="X-ray"/>
    <property type="resolution" value="2.30 A"/>
    <property type="chains" value="A/B/C=1-124"/>
</dbReference>
<dbReference type="PDBsum" id="5AMJ"/>
<dbReference type="PDB" id="5OH3">
    <property type="method" value="X-ray"/>
    <property type="resolution" value="2.10 A"/>
    <property type="chains" value="A/B/C=1-124"/>
</dbReference>
<dbReference type="PDB" id="5AMK">
    <property type="method" value="X-ray"/>
    <property type="resolution" value="2.90 A"/>
    <property type="chains" value="A/B/C/D=1-124"/>
</dbReference>
<evidence type="ECO:0007829" key="8">
    <source>
        <dbReference type="PDB" id="5OH2"/>
    </source>
</evidence>
<dbReference type="PDB" id="7PS9">
    <property type="method" value="X-ray"/>
    <property type="resolution" value="1.80 A"/>
    <property type="chains" value="A/B/C=1-124"/>
</dbReference>
<dbReference type="PDBsum" id="6R1W"/>
<dbReference type="PDB" id="5AMJ">
    <property type="method" value="X-ray"/>
    <property type="resolution" value="1.75 A"/>
    <property type="chains" value="A/B/C=1-124"/>
</dbReference>
<keyword evidence="5" id="KW-0106">Calcium</keyword>
<dbReference type="PDBsum" id="6R0S"/>
<dbReference type="PDB" id="6R1D">
    <property type="method" value="X-ray"/>
    <property type="resolution" value="1.10 A"/>
    <property type="chains" value="A/B=1-124"/>
</dbReference>
<dbReference type="Gene3D" id="2.170.150.20">
    <property type="entry name" value="Peptide methionine sulfoxide reductase"/>
    <property type="match status" value="1"/>
</dbReference>
<dbReference type="PDBsum" id="4V31"/>
<dbReference type="PDBsum" id="6R18"/>
<dbReference type="PDB" id="6R1W">
    <property type="method" value="X-ray"/>
    <property type="resolution" value="1.35 A"/>
    <property type="chains" value="A/B/C=1-124"/>
</dbReference>
<sequence>MPLDAGGQNSTQMVLAPGASIFRCRQCGQTISRRDWLLPMGGDHEHVVFNPAGMIFRVWCFSLAQGLRLIGAPSGEFSWFKGYDWTIALCGQCGSHLGWHYEGGSQPQTFFGLIKDRLAEGPAD</sequence>
<proteinExistence type="evidence at protein level"/>
<dbReference type="EvolutionaryTrace" id="A4TVL0"/>
<dbReference type="PDBsum" id="6R0V"/>